<feature type="compositionally biased region" description="Low complexity" evidence="1">
    <location>
        <begin position="337"/>
        <end position="348"/>
    </location>
</feature>
<dbReference type="EMBL" id="CP012159">
    <property type="protein sequence ID" value="AKT40622.1"/>
    <property type="molecule type" value="Genomic_DNA"/>
</dbReference>
<evidence type="ECO:0000256" key="1">
    <source>
        <dbReference type="SAM" id="MobiDB-lite"/>
    </source>
</evidence>
<evidence type="ECO:0000259" key="2">
    <source>
        <dbReference type="Pfam" id="PF09937"/>
    </source>
</evidence>
<dbReference type="Pfam" id="PF09937">
    <property type="entry name" value="DUF2169"/>
    <property type="match status" value="1"/>
</dbReference>
<evidence type="ECO:0000313" key="3">
    <source>
        <dbReference type="EMBL" id="AKT40622.1"/>
    </source>
</evidence>
<dbReference type="STRING" id="52.CMC5_047780"/>
<dbReference type="AlphaFoldDB" id="A0A0K1EIY3"/>
<feature type="compositionally biased region" description="Polar residues" evidence="1">
    <location>
        <begin position="442"/>
        <end position="452"/>
    </location>
</feature>
<protein>
    <recommendedName>
        <fullName evidence="2">DUF2169 domain-containing protein</fullName>
    </recommendedName>
</protein>
<feature type="region of interest" description="Disordered" evidence="1">
    <location>
        <begin position="140"/>
        <end position="160"/>
    </location>
</feature>
<feature type="compositionally biased region" description="Low complexity" evidence="1">
    <location>
        <begin position="405"/>
        <end position="420"/>
    </location>
</feature>
<organism evidence="3 4">
    <name type="scientific">Chondromyces crocatus</name>
    <dbReference type="NCBI Taxonomy" id="52"/>
    <lineage>
        <taxon>Bacteria</taxon>
        <taxon>Pseudomonadati</taxon>
        <taxon>Myxococcota</taxon>
        <taxon>Polyangia</taxon>
        <taxon>Polyangiales</taxon>
        <taxon>Polyangiaceae</taxon>
        <taxon>Chondromyces</taxon>
    </lineage>
</organism>
<dbReference type="PATRIC" id="fig|52.7.peg.5271"/>
<feature type="region of interest" description="Disordered" evidence="1">
    <location>
        <begin position="399"/>
        <end position="461"/>
    </location>
</feature>
<dbReference type="InterPro" id="IPR018683">
    <property type="entry name" value="DUF2169"/>
</dbReference>
<feature type="domain" description="DUF2169" evidence="2">
    <location>
        <begin position="24"/>
        <end position="301"/>
    </location>
</feature>
<evidence type="ECO:0000313" key="4">
    <source>
        <dbReference type="Proteomes" id="UP000067626"/>
    </source>
</evidence>
<gene>
    <name evidence="3" type="ORF">CMC5_047780</name>
</gene>
<reference evidence="3 4" key="1">
    <citation type="submission" date="2015-07" db="EMBL/GenBank/DDBJ databases">
        <title>Genome analysis of myxobacterium Chondromyces crocatus Cm c5 reveals a high potential for natural compound synthesis and the genetic basis for the loss of fruiting body formation.</title>
        <authorList>
            <person name="Zaburannyi N."/>
            <person name="Bunk B."/>
            <person name="Maier J."/>
            <person name="Overmann J."/>
            <person name="Mueller R."/>
        </authorList>
    </citation>
    <scope>NUCLEOTIDE SEQUENCE [LARGE SCALE GENOMIC DNA]</scope>
    <source>
        <strain evidence="3 4">Cm c5</strain>
    </source>
</reference>
<sequence length="724" mass="78542">MDVVSACPLRVGSTLWQPRADAWALTVVCKATYELTPGVSPLAQEQEAPNETDSYWDDDLRRSLRVASDMVPFKRRADILLTGSAYAPGRQPVPSLVTRLVLDEIDKAIAVFGDRAFTFDGELREPVRFVKMPLRWERAAGGSESRNPAGVPPDAPPDGRGLIPVPNLQSPGVHVTSRRDVIEPVGYGPIAPTWPERARKLHWYAARWNHAHWNAQPLPHDIDAGYFNAAPPDQQRDEIRPDERLMLENLHPEHARLITALQPVTPRVLVERGAGAVEERRLRCDTLWIDTDRCTCSLIWRAYIPLDHPQQPGRVVLSLVDERHGSLVGAMWRQETSARAPESPARPATWGANPLAGLPWSDGGAPPSTPAVREAMVVDTLNSPMTGIEASKPALPFVGNQSGWASSPPAAPAQSTPSPTDSRRAGHQTGPMLMPSRDVLPFSSNLPSTTSAPPIPGEPPALAAVMPPPAVPTSVVSPPVTPPPAVPLSPLSMPRPVALSAVVAPTVGQSLGAPASPSMPTAPEHVTPSVTQGFSTPITAPPMIGPLARFEADRSQERPREPAVIVESAAAPLHDVRDEVSLPSLEEFTLELCATLDASLALRPEDEPRLLKENQLTKPEWTRLREVWASEIKTELRRGRNGSLRRYDAAYVAQLERERGPITPEDVARMNVGTDRGDLDAVLRDIGLPTQSAIRIQRTWIGKMANDAALGASVRKAMAKAKAE</sequence>
<dbReference type="KEGG" id="ccro:CMC5_047780"/>
<dbReference type="Proteomes" id="UP000067626">
    <property type="component" value="Chromosome"/>
</dbReference>
<name>A0A0K1EIY3_CHOCO</name>
<accession>A0A0K1EIY3</accession>
<feature type="region of interest" description="Disordered" evidence="1">
    <location>
        <begin position="334"/>
        <end position="370"/>
    </location>
</feature>
<dbReference type="RefSeq" id="WP_082362725.1">
    <property type="nucleotide sequence ID" value="NZ_CP012159.1"/>
</dbReference>
<keyword evidence="4" id="KW-1185">Reference proteome</keyword>
<proteinExistence type="predicted"/>
<dbReference type="OrthoDB" id="5290767at2"/>